<evidence type="ECO:0000313" key="2">
    <source>
        <dbReference type="Proteomes" id="UP001183420"/>
    </source>
</evidence>
<gene>
    <name evidence="1" type="ORF">RNC47_28215</name>
</gene>
<dbReference type="Proteomes" id="UP001183420">
    <property type="component" value="Unassembled WGS sequence"/>
</dbReference>
<evidence type="ECO:0000313" key="1">
    <source>
        <dbReference type="EMBL" id="MDT0322221.1"/>
    </source>
</evidence>
<dbReference type="EMBL" id="JAVREM010000057">
    <property type="protein sequence ID" value="MDT0322221.1"/>
    <property type="molecule type" value="Genomic_DNA"/>
</dbReference>
<protein>
    <submittedName>
        <fullName evidence="1">Uncharacterized protein</fullName>
    </submittedName>
</protein>
<dbReference type="RefSeq" id="WP_311602733.1">
    <property type="nucleotide sequence ID" value="NZ_JAVREM010000057.1"/>
</dbReference>
<reference evidence="2" key="1">
    <citation type="submission" date="2023-07" db="EMBL/GenBank/DDBJ databases">
        <title>30 novel species of actinomycetes from the DSMZ collection.</title>
        <authorList>
            <person name="Nouioui I."/>
        </authorList>
    </citation>
    <scope>NUCLEOTIDE SEQUENCE [LARGE SCALE GENOMIC DNA]</scope>
    <source>
        <strain evidence="2">DSM 44918</strain>
    </source>
</reference>
<keyword evidence="2" id="KW-1185">Reference proteome</keyword>
<name>A0ABU2LXB7_9ACTN</name>
<comment type="caution">
    <text evidence="1">The sequence shown here is derived from an EMBL/GenBank/DDBJ whole genome shotgun (WGS) entry which is preliminary data.</text>
</comment>
<proteinExistence type="predicted"/>
<accession>A0ABU2LXB7</accession>
<sequence>MTVSSSLSAFVEPALVGERLVPVLARRVAAALAARAEGRTAELREGVVVPDAVWG</sequence>
<organism evidence="1 2">
    <name type="scientific">Streptomyces millisiae</name>
    <dbReference type="NCBI Taxonomy" id="3075542"/>
    <lineage>
        <taxon>Bacteria</taxon>
        <taxon>Bacillati</taxon>
        <taxon>Actinomycetota</taxon>
        <taxon>Actinomycetes</taxon>
        <taxon>Kitasatosporales</taxon>
        <taxon>Streptomycetaceae</taxon>
        <taxon>Streptomyces</taxon>
    </lineage>
</organism>